<reference evidence="2 3" key="1">
    <citation type="submission" date="2020-10" db="EMBL/GenBank/DDBJ databases">
        <title>Identification of Nocardia species via Next-generation sequencing and recognition of intraspecies genetic diversity.</title>
        <authorList>
            <person name="Li P."/>
            <person name="Li P."/>
            <person name="Lu B."/>
        </authorList>
    </citation>
    <scope>NUCLEOTIDE SEQUENCE [LARGE SCALE GENOMIC DNA]</scope>
    <source>
        <strain evidence="2 3">BJ06-0143</strain>
    </source>
</reference>
<dbReference type="EMBL" id="JADLQN010000001">
    <property type="protein sequence ID" value="MBF6353128.1"/>
    <property type="molecule type" value="Genomic_DNA"/>
</dbReference>
<dbReference type="Pfam" id="PF20550">
    <property type="entry name" value="DUF6764"/>
    <property type="match status" value="1"/>
</dbReference>
<dbReference type="InterPro" id="IPR046652">
    <property type="entry name" value="DUF6764"/>
</dbReference>
<evidence type="ECO:0000313" key="3">
    <source>
        <dbReference type="Proteomes" id="UP000707731"/>
    </source>
</evidence>
<evidence type="ECO:0008006" key="4">
    <source>
        <dbReference type="Google" id="ProtNLM"/>
    </source>
</evidence>
<sequence length="181" mass="17046">MKFVDAIVCATAAVGAASVFPAAASASAVHCAADSGIDAMAIDGETGCRAVGSVGGRAHSAGLDGVGYAGAAFGSQAIGVGVAGGVGASDGVEGMALAAGFGPDALASNIGADREPDKAPSTTVAIAFAGSRAEVVGGFGGSVVCLGAGAVAWDERSGAACLATPFGVWKLSGESPSGRLR</sequence>
<proteinExistence type="predicted"/>
<evidence type="ECO:0000313" key="2">
    <source>
        <dbReference type="EMBL" id="MBF6353128.1"/>
    </source>
</evidence>
<gene>
    <name evidence="2" type="ORF">IU449_00945</name>
</gene>
<dbReference type="Proteomes" id="UP000707731">
    <property type="component" value="Unassembled WGS sequence"/>
</dbReference>
<keyword evidence="1" id="KW-0732">Signal</keyword>
<comment type="caution">
    <text evidence="2">The sequence shown here is derived from an EMBL/GenBank/DDBJ whole genome shotgun (WGS) entry which is preliminary data.</text>
</comment>
<feature type="chain" id="PRO_5046781617" description="Protein kinase" evidence="1">
    <location>
        <begin position="25"/>
        <end position="181"/>
    </location>
</feature>
<name>A0ABS0D8N2_9NOCA</name>
<accession>A0ABS0D8N2</accession>
<evidence type="ECO:0000256" key="1">
    <source>
        <dbReference type="SAM" id="SignalP"/>
    </source>
</evidence>
<organism evidence="2 3">
    <name type="scientific">Nocardia higoensis</name>
    <dbReference type="NCBI Taxonomy" id="228599"/>
    <lineage>
        <taxon>Bacteria</taxon>
        <taxon>Bacillati</taxon>
        <taxon>Actinomycetota</taxon>
        <taxon>Actinomycetes</taxon>
        <taxon>Mycobacteriales</taxon>
        <taxon>Nocardiaceae</taxon>
        <taxon>Nocardia</taxon>
    </lineage>
</organism>
<keyword evidence="3" id="KW-1185">Reference proteome</keyword>
<dbReference type="RefSeq" id="WP_195000083.1">
    <property type="nucleotide sequence ID" value="NZ_JADLQN010000001.1"/>
</dbReference>
<feature type="signal peptide" evidence="1">
    <location>
        <begin position="1"/>
        <end position="24"/>
    </location>
</feature>
<protein>
    <recommendedName>
        <fullName evidence="4">Protein kinase</fullName>
    </recommendedName>
</protein>